<dbReference type="Gene3D" id="3.40.50.150">
    <property type="entry name" value="Vaccinia Virus protein VP39"/>
    <property type="match status" value="1"/>
</dbReference>
<dbReference type="Proteomes" id="UP000177325">
    <property type="component" value="Unassembled WGS sequence"/>
</dbReference>
<proteinExistence type="predicted"/>
<evidence type="ECO:0000313" key="1">
    <source>
        <dbReference type="EMBL" id="OGG84940.1"/>
    </source>
</evidence>
<accession>A0A1F6FGG4</accession>
<gene>
    <name evidence="1" type="ORF">A3G90_02630</name>
</gene>
<organism evidence="1 2">
    <name type="scientific">Candidatus Kaiserbacteria bacterium RIFCSPLOWO2_12_FULL_45_26</name>
    <dbReference type="NCBI Taxonomy" id="1798525"/>
    <lineage>
        <taxon>Bacteria</taxon>
        <taxon>Candidatus Kaiseribacteriota</taxon>
    </lineage>
</organism>
<dbReference type="Pfam" id="PF13489">
    <property type="entry name" value="Methyltransf_23"/>
    <property type="match status" value="1"/>
</dbReference>
<dbReference type="CDD" id="cd02440">
    <property type="entry name" value="AdoMet_MTases"/>
    <property type="match status" value="1"/>
</dbReference>
<evidence type="ECO:0000313" key="2">
    <source>
        <dbReference type="Proteomes" id="UP000177325"/>
    </source>
</evidence>
<dbReference type="InterPro" id="IPR029063">
    <property type="entry name" value="SAM-dependent_MTases_sf"/>
</dbReference>
<dbReference type="EMBL" id="MFMM01000001">
    <property type="protein sequence ID" value="OGG84940.1"/>
    <property type="molecule type" value="Genomic_DNA"/>
</dbReference>
<comment type="caution">
    <text evidence="1">The sequence shown here is derived from an EMBL/GenBank/DDBJ whole genome shotgun (WGS) entry which is preliminary data.</text>
</comment>
<sequence>MEHESTFNYAEWDVYAQCYDTLTRLRPYAEMIAEVANLIPRGAKSVLDLGCGTGTLLARINSIRKLQLTGLDNSPQMLAIAAKKLSNSPAKLQRGDLETMSDWGGPYDCVVSTNVLYTMNNPLLFLEHIRETVKVGGTIIVVTPKIGYDNGLILKAHCRDTRPDSFWHDPHRSPYRERRLIKEALGQSRLAKDMRTIAAHNRRIAGTGTFHFLTEQELRTLVHSAGLQLMDIHTTYADQNFLIVLTRE</sequence>
<reference evidence="1 2" key="1">
    <citation type="journal article" date="2016" name="Nat. Commun.">
        <title>Thousands of microbial genomes shed light on interconnected biogeochemical processes in an aquifer system.</title>
        <authorList>
            <person name="Anantharaman K."/>
            <person name="Brown C.T."/>
            <person name="Hug L.A."/>
            <person name="Sharon I."/>
            <person name="Castelle C.J."/>
            <person name="Probst A.J."/>
            <person name="Thomas B.C."/>
            <person name="Singh A."/>
            <person name="Wilkins M.J."/>
            <person name="Karaoz U."/>
            <person name="Brodie E.L."/>
            <person name="Williams K.H."/>
            <person name="Hubbard S.S."/>
            <person name="Banfield J.F."/>
        </authorList>
    </citation>
    <scope>NUCLEOTIDE SEQUENCE [LARGE SCALE GENOMIC DNA]</scope>
</reference>
<dbReference type="SUPFAM" id="SSF53335">
    <property type="entry name" value="S-adenosyl-L-methionine-dependent methyltransferases"/>
    <property type="match status" value="1"/>
</dbReference>
<dbReference type="AlphaFoldDB" id="A0A1F6FGG4"/>
<name>A0A1F6FGG4_9BACT</name>
<dbReference type="PANTHER" id="PTHR43861">
    <property type="entry name" value="TRANS-ACONITATE 2-METHYLTRANSFERASE-RELATED"/>
    <property type="match status" value="1"/>
</dbReference>
<evidence type="ECO:0008006" key="3">
    <source>
        <dbReference type="Google" id="ProtNLM"/>
    </source>
</evidence>
<dbReference type="STRING" id="1798525.A3G90_02630"/>
<protein>
    <recommendedName>
        <fullName evidence="3">Methyltransferase domain-containing protein</fullName>
    </recommendedName>
</protein>
<dbReference type="PANTHER" id="PTHR43861:SF1">
    <property type="entry name" value="TRANS-ACONITATE 2-METHYLTRANSFERASE"/>
    <property type="match status" value="1"/>
</dbReference>